<evidence type="ECO:0000313" key="2">
    <source>
        <dbReference type="EMBL" id="MCU7551809.1"/>
    </source>
</evidence>
<dbReference type="Gene3D" id="3.40.50.850">
    <property type="entry name" value="Isochorismatase-like"/>
    <property type="match status" value="1"/>
</dbReference>
<accession>A0A9X2XYA2</accession>
<protein>
    <submittedName>
        <fullName evidence="2">Isochorismatase family protein</fullName>
    </submittedName>
</protein>
<evidence type="ECO:0000313" key="3">
    <source>
        <dbReference type="Proteomes" id="UP001155483"/>
    </source>
</evidence>
<dbReference type="InterPro" id="IPR000868">
    <property type="entry name" value="Isochorismatase-like_dom"/>
</dbReference>
<dbReference type="PANTHER" id="PTHR43559:SF3">
    <property type="entry name" value="HYDROLASE YCAC-RELATED"/>
    <property type="match status" value="1"/>
</dbReference>
<dbReference type="EMBL" id="JAOTIF010000024">
    <property type="protein sequence ID" value="MCU7551809.1"/>
    <property type="molecule type" value="Genomic_DNA"/>
</dbReference>
<dbReference type="InterPro" id="IPR053152">
    <property type="entry name" value="Hydrolase_YcaC-like"/>
</dbReference>
<proteinExistence type="predicted"/>
<reference evidence="2" key="2">
    <citation type="submission" date="2023-04" db="EMBL/GenBank/DDBJ databases">
        <title>Paracnuella aquatica gen. nov., sp. nov., a member of the family Chitinophagaceae isolated from a hot spring.</title>
        <authorList>
            <person name="Wang C."/>
        </authorList>
    </citation>
    <scope>NUCLEOTIDE SEQUENCE</scope>
    <source>
        <strain evidence="2">LB-8</strain>
    </source>
</reference>
<reference evidence="2" key="1">
    <citation type="submission" date="2022-09" db="EMBL/GenBank/DDBJ databases">
        <authorList>
            <person name="Yuan C."/>
            <person name="Ke Z."/>
        </authorList>
    </citation>
    <scope>NUCLEOTIDE SEQUENCE</scope>
    <source>
        <strain evidence="2">LB-8</strain>
    </source>
</reference>
<dbReference type="RefSeq" id="WP_279299247.1">
    <property type="nucleotide sequence ID" value="NZ_JAOTIF010000024.1"/>
</dbReference>
<dbReference type="SUPFAM" id="SSF52499">
    <property type="entry name" value="Isochorismatase-like hydrolases"/>
    <property type="match status" value="1"/>
</dbReference>
<name>A0A9X2XYA2_9BACT</name>
<dbReference type="PANTHER" id="PTHR43559">
    <property type="entry name" value="HYDROLASE YCAC-RELATED"/>
    <property type="match status" value="1"/>
</dbReference>
<sequence>MKQFKKDDTMMLLVDHQVGTLNFCANRPHEMIVSRTRALAKLAKALDIPVVLTSSQEDHAQGPLIPDLQEILPEEYAIRVKRAGITNAWDDEAYKEAVLKAANGRKNVIMAGLTNDVCIVWPSISMQAEGFDVQVVIDAGGSPSQIADDIAKQTWESQGVRTTSINQLISELVHNWATEDGQKVLPILFEEVMSKVGQFS</sequence>
<dbReference type="Proteomes" id="UP001155483">
    <property type="component" value="Unassembled WGS sequence"/>
</dbReference>
<comment type="caution">
    <text evidence="2">The sequence shown here is derived from an EMBL/GenBank/DDBJ whole genome shotgun (WGS) entry which is preliminary data.</text>
</comment>
<gene>
    <name evidence="2" type="ORF">OCK74_22000</name>
</gene>
<dbReference type="AlphaFoldDB" id="A0A9X2XYA2"/>
<evidence type="ECO:0000259" key="1">
    <source>
        <dbReference type="Pfam" id="PF00857"/>
    </source>
</evidence>
<keyword evidence="3" id="KW-1185">Reference proteome</keyword>
<dbReference type="Pfam" id="PF00857">
    <property type="entry name" value="Isochorismatase"/>
    <property type="match status" value="1"/>
</dbReference>
<dbReference type="InterPro" id="IPR036380">
    <property type="entry name" value="Isochorismatase-like_sf"/>
</dbReference>
<organism evidence="2 3">
    <name type="scientific">Paraflavisolibacter caeni</name>
    <dbReference type="NCBI Taxonomy" id="2982496"/>
    <lineage>
        <taxon>Bacteria</taxon>
        <taxon>Pseudomonadati</taxon>
        <taxon>Bacteroidota</taxon>
        <taxon>Chitinophagia</taxon>
        <taxon>Chitinophagales</taxon>
        <taxon>Chitinophagaceae</taxon>
        <taxon>Paraflavisolibacter</taxon>
    </lineage>
</organism>
<feature type="domain" description="Isochorismatase-like" evidence="1">
    <location>
        <begin position="9"/>
        <end position="166"/>
    </location>
</feature>